<organism evidence="3 4">
    <name type="scientific">Ramularia collo-cygni</name>
    <dbReference type="NCBI Taxonomy" id="112498"/>
    <lineage>
        <taxon>Eukaryota</taxon>
        <taxon>Fungi</taxon>
        <taxon>Dikarya</taxon>
        <taxon>Ascomycota</taxon>
        <taxon>Pezizomycotina</taxon>
        <taxon>Dothideomycetes</taxon>
        <taxon>Dothideomycetidae</taxon>
        <taxon>Mycosphaerellales</taxon>
        <taxon>Mycosphaerellaceae</taxon>
        <taxon>Ramularia</taxon>
    </lineage>
</organism>
<sequence length="258" mass="28570">MKSANPSYVCANCVRTLRSQNASQISVPAIRAFSNKTPARGTTSPSEHSPRLYHDQPRWKQTPAAMKMPIRLRPQPKQPVWNVNANEERLNHAYDLFLGKDGSAMLDEETKWLAVTHKSHDHGRQGFNDRLAYLGKRIVDLQASLALLAMPIPPSLHLNPEDVFVHPALEGLENITPFAKQTVLDKSRLAQLAVRKYGLEKVVRWKPKKSDNLEGSGLSAVLAHTLYSIIGAVALRQGGEVAAKTAREKILRPLGLGV</sequence>
<dbReference type="AlphaFoldDB" id="A0A2D3V7D9"/>
<feature type="region of interest" description="Disordered" evidence="1">
    <location>
        <begin position="33"/>
        <end position="54"/>
    </location>
</feature>
<dbReference type="InterPro" id="IPR000999">
    <property type="entry name" value="RNase_III_dom"/>
</dbReference>
<dbReference type="PANTHER" id="PTHR28160:SF1">
    <property type="entry name" value="LARGE RIBOSOMAL SUBUNIT PROTEIN ML57"/>
    <property type="match status" value="1"/>
</dbReference>
<dbReference type="Gene3D" id="1.10.1520.10">
    <property type="entry name" value="Ribonuclease III domain"/>
    <property type="match status" value="1"/>
</dbReference>
<evidence type="ECO:0000256" key="1">
    <source>
        <dbReference type="SAM" id="MobiDB-lite"/>
    </source>
</evidence>
<reference evidence="3 4" key="1">
    <citation type="submission" date="2016-03" db="EMBL/GenBank/DDBJ databases">
        <authorList>
            <person name="Ploux O."/>
        </authorList>
    </citation>
    <scope>NUCLEOTIDE SEQUENCE [LARGE SCALE GENOMIC DNA]</scope>
    <source>
        <strain evidence="3 4">URUG2</strain>
    </source>
</reference>
<feature type="domain" description="RNase III" evidence="2">
    <location>
        <begin position="107"/>
        <end position="253"/>
    </location>
</feature>
<keyword evidence="4" id="KW-1185">Reference proteome</keyword>
<dbReference type="GO" id="GO:0004525">
    <property type="term" value="F:ribonuclease III activity"/>
    <property type="evidence" value="ECO:0007669"/>
    <property type="project" value="InterPro"/>
</dbReference>
<protein>
    <submittedName>
        <fullName evidence="3">Related to RNase III domain protein</fullName>
    </submittedName>
</protein>
<feature type="compositionally biased region" description="Polar residues" evidence="1">
    <location>
        <begin position="34"/>
        <end position="47"/>
    </location>
</feature>
<dbReference type="InterPro" id="IPR040030">
    <property type="entry name" value="Ribosomal_mL57"/>
</dbReference>
<gene>
    <name evidence="3" type="ORF">RCC_07213</name>
</gene>
<dbReference type="CDD" id="cd00593">
    <property type="entry name" value="RIBOc"/>
    <property type="match status" value="1"/>
</dbReference>
<name>A0A2D3V7D9_9PEZI</name>
<dbReference type="PANTHER" id="PTHR28160">
    <property type="entry name" value="54S RIBOSOMAL PROTEIN L15, MITOCHONDRIAL"/>
    <property type="match status" value="1"/>
</dbReference>
<accession>A0A2D3V7D9</accession>
<dbReference type="RefSeq" id="XP_023628239.1">
    <property type="nucleotide sequence ID" value="XM_023772471.1"/>
</dbReference>
<dbReference type="EMBL" id="FJUY01000011">
    <property type="protein sequence ID" value="CZT21350.1"/>
    <property type="molecule type" value="Genomic_DNA"/>
</dbReference>
<proteinExistence type="predicted"/>
<dbReference type="OrthoDB" id="2281895at2759"/>
<dbReference type="FunFam" id="1.10.1520.10:FF:000018">
    <property type="entry name" value="RNase III domain protein"/>
    <property type="match status" value="1"/>
</dbReference>
<evidence type="ECO:0000313" key="4">
    <source>
        <dbReference type="Proteomes" id="UP000225277"/>
    </source>
</evidence>
<dbReference type="GO" id="GO:0003735">
    <property type="term" value="F:structural constituent of ribosome"/>
    <property type="evidence" value="ECO:0007669"/>
    <property type="project" value="InterPro"/>
</dbReference>
<dbReference type="GO" id="GO:0006396">
    <property type="term" value="P:RNA processing"/>
    <property type="evidence" value="ECO:0007669"/>
    <property type="project" value="InterPro"/>
</dbReference>
<evidence type="ECO:0000259" key="2">
    <source>
        <dbReference type="Pfam" id="PF14622"/>
    </source>
</evidence>
<dbReference type="InterPro" id="IPR036389">
    <property type="entry name" value="RNase_III_sf"/>
</dbReference>
<dbReference type="GO" id="GO:0032543">
    <property type="term" value="P:mitochondrial translation"/>
    <property type="evidence" value="ECO:0007669"/>
    <property type="project" value="InterPro"/>
</dbReference>
<dbReference type="SUPFAM" id="SSF69065">
    <property type="entry name" value="RNase III domain-like"/>
    <property type="match status" value="1"/>
</dbReference>
<dbReference type="Pfam" id="PF14622">
    <property type="entry name" value="Ribonucleas_3_3"/>
    <property type="match status" value="1"/>
</dbReference>
<dbReference type="GO" id="GO:0005762">
    <property type="term" value="C:mitochondrial large ribosomal subunit"/>
    <property type="evidence" value="ECO:0007669"/>
    <property type="project" value="InterPro"/>
</dbReference>
<evidence type="ECO:0000313" key="3">
    <source>
        <dbReference type="EMBL" id="CZT21350.1"/>
    </source>
</evidence>
<dbReference type="Proteomes" id="UP000225277">
    <property type="component" value="Unassembled WGS sequence"/>
</dbReference>
<dbReference type="GeneID" id="35602332"/>